<dbReference type="GO" id="GO:0005783">
    <property type="term" value="C:endoplasmic reticulum"/>
    <property type="evidence" value="ECO:0007669"/>
    <property type="project" value="TreeGrafter"/>
</dbReference>
<protein>
    <recommendedName>
        <fullName evidence="6">Calcineurin-like phosphoesterase domain-containing protein</fullName>
    </recommendedName>
</protein>
<accession>A0AAV5W321</accession>
<evidence type="ECO:0000313" key="7">
    <source>
        <dbReference type="EMBL" id="GMT26227.1"/>
    </source>
</evidence>
<keyword evidence="3 5" id="KW-1133">Transmembrane helix</keyword>
<dbReference type="GO" id="GO:0016787">
    <property type="term" value="F:hydrolase activity"/>
    <property type="evidence" value="ECO:0007669"/>
    <property type="project" value="InterPro"/>
</dbReference>
<dbReference type="Proteomes" id="UP001432322">
    <property type="component" value="Unassembled WGS sequence"/>
</dbReference>
<dbReference type="SUPFAM" id="SSF56300">
    <property type="entry name" value="Metallo-dependent phosphatases"/>
    <property type="match status" value="1"/>
</dbReference>
<dbReference type="Pfam" id="PF00149">
    <property type="entry name" value="Metallophos"/>
    <property type="match status" value="1"/>
</dbReference>
<evidence type="ECO:0000256" key="5">
    <source>
        <dbReference type="SAM" id="Phobius"/>
    </source>
</evidence>
<evidence type="ECO:0000256" key="1">
    <source>
        <dbReference type="ARBA" id="ARBA00004141"/>
    </source>
</evidence>
<evidence type="ECO:0000256" key="4">
    <source>
        <dbReference type="ARBA" id="ARBA00023136"/>
    </source>
</evidence>
<evidence type="ECO:0000256" key="2">
    <source>
        <dbReference type="ARBA" id="ARBA00022692"/>
    </source>
</evidence>
<comment type="subcellular location">
    <subcellularLocation>
        <location evidence="1">Membrane</location>
        <topology evidence="1">Multi-pass membrane protein</topology>
    </subcellularLocation>
</comment>
<dbReference type="GO" id="GO:0016020">
    <property type="term" value="C:membrane"/>
    <property type="evidence" value="ECO:0007669"/>
    <property type="project" value="UniProtKB-SubCell"/>
</dbReference>
<comment type="caution">
    <text evidence="7">The sequence shown here is derived from an EMBL/GenBank/DDBJ whole genome shotgun (WGS) entry which is preliminary data.</text>
</comment>
<dbReference type="AlphaFoldDB" id="A0AAV5W321"/>
<dbReference type="PANTHER" id="PTHR13315:SF4">
    <property type="entry name" value="METALLOPHOSPHOESTERASE, ISOFORM E"/>
    <property type="match status" value="1"/>
</dbReference>
<evidence type="ECO:0000259" key="6">
    <source>
        <dbReference type="Pfam" id="PF00149"/>
    </source>
</evidence>
<organism evidence="7 8">
    <name type="scientific">Pristionchus fissidentatus</name>
    <dbReference type="NCBI Taxonomy" id="1538716"/>
    <lineage>
        <taxon>Eukaryota</taxon>
        <taxon>Metazoa</taxon>
        <taxon>Ecdysozoa</taxon>
        <taxon>Nematoda</taxon>
        <taxon>Chromadorea</taxon>
        <taxon>Rhabditida</taxon>
        <taxon>Rhabditina</taxon>
        <taxon>Diplogasteromorpha</taxon>
        <taxon>Diplogasteroidea</taxon>
        <taxon>Neodiplogasteridae</taxon>
        <taxon>Pristionchus</taxon>
    </lineage>
</organism>
<dbReference type="GO" id="GO:0006506">
    <property type="term" value="P:GPI anchor biosynthetic process"/>
    <property type="evidence" value="ECO:0007669"/>
    <property type="project" value="InterPro"/>
</dbReference>
<feature type="transmembrane region" description="Helical" evidence="5">
    <location>
        <begin position="327"/>
        <end position="347"/>
    </location>
</feature>
<name>A0AAV5W321_9BILA</name>
<dbReference type="EMBL" id="BTSY01000004">
    <property type="protein sequence ID" value="GMT26227.1"/>
    <property type="molecule type" value="Genomic_DNA"/>
</dbReference>
<dbReference type="InterPro" id="IPR029052">
    <property type="entry name" value="Metallo-depent_PP-like"/>
</dbReference>
<evidence type="ECO:0000313" key="8">
    <source>
        <dbReference type="Proteomes" id="UP001432322"/>
    </source>
</evidence>
<feature type="domain" description="Calcineurin-like phosphoesterase" evidence="6">
    <location>
        <begin position="52"/>
        <end position="237"/>
    </location>
</feature>
<dbReference type="InterPro" id="IPR004843">
    <property type="entry name" value="Calcineurin-like_PHP"/>
</dbReference>
<sequence length="366" mass="41465">MRKTSPLRVLTKKSFVLYLAVLLLFWNEAIYPFIHSSLWNTITENDGLQAARILIVADPQLIGYQNEPLFMGPIARFDSDRYLSRGFFYALRHGRPDLIIFLGDLVDEGVEASTEEFDLTMARFDNIFASYKSIQRIYVAGDNDIGGEAEQVITTLRNRFSKRFPNVLSMRDLGLRGVAVDEMNVFNGELRNLTAATRDDKLSLMLSHAPIIRSFGVGARQASERNSDLILSAHDHTAWSYTRNRAGSSSSFERTQIEGEGVIEKTIGRDQPVIELQTPTCSYRMGVPDMGYGLLTLRTIDDETGKGKLELEAKYTVLWLPGRYPQLLSYLVILVWLLIITAHRVLYSCLRSIVLTRNKTVKQNIV</sequence>
<dbReference type="PANTHER" id="PTHR13315">
    <property type="entry name" value="METALLO PHOSPHOESTERASE RELATED"/>
    <property type="match status" value="1"/>
</dbReference>
<keyword evidence="4 5" id="KW-0472">Membrane</keyword>
<dbReference type="InterPro" id="IPR033308">
    <property type="entry name" value="PGAP5/Cdc1/Ted1"/>
</dbReference>
<keyword evidence="8" id="KW-1185">Reference proteome</keyword>
<reference evidence="7" key="1">
    <citation type="submission" date="2023-10" db="EMBL/GenBank/DDBJ databases">
        <title>Genome assembly of Pristionchus species.</title>
        <authorList>
            <person name="Yoshida K."/>
            <person name="Sommer R.J."/>
        </authorList>
    </citation>
    <scope>NUCLEOTIDE SEQUENCE</scope>
    <source>
        <strain evidence="7">RS5133</strain>
    </source>
</reference>
<keyword evidence="2 5" id="KW-0812">Transmembrane</keyword>
<dbReference type="Gene3D" id="3.60.21.10">
    <property type="match status" value="1"/>
</dbReference>
<proteinExistence type="predicted"/>
<gene>
    <name evidence="7" type="ORF">PFISCL1PPCAC_17524</name>
</gene>
<evidence type="ECO:0000256" key="3">
    <source>
        <dbReference type="ARBA" id="ARBA00022989"/>
    </source>
</evidence>